<sequence length="64" mass="7519">MEIITDGKLYKVVLPKYSQEYLVINKERDFVEHRTSRLSEAVTSFEAFESIVSKMEEDGLFKKD</sequence>
<reference evidence="1 2" key="1">
    <citation type="submission" date="2020-01" db="EMBL/GenBank/DDBJ databases">
        <title>Isolation, characterization and genomic analysis of a lytic bacteriophage vB_CsaP_009 infecting Cronobacter.</title>
        <authorList>
            <person name="Soleimani-Delfan A."/>
            <person name="Shahin K."/>
            <person name="Barazandeh M."/>
            <person name="Komijani M."/>
        </authorList>
    </citation>
    <scope>NUCLEOTIDE SEQUENCE [LARGE SCALE GENOMIC DNA]</scope>
</reference>
<evidence type="ECO:0000313" key="1">
    <source>
        <dbReference type="EMBL" id="BBU72758.1"/>
    </source>
</evidence>
<dbReference type="GeneID" id="55603546"/>
<dbReference type="KEGG" id="vg:55603546"/>
<dbReference type="EMBL" id="LC519601">
    <property type="protein sequence ID" value="BBU72758.1"/>
    <property type="molecule type" value="Genomic_DNA"/>
</dbReference>
<name>A0A679FBY7_9CAUD</name>
<keyword evidence="2" id="KW-1185">Reference proteome</keyword>
<organism evidence="1 2">
    <name type="scientific">Cronobacter phage vB_CsaP_009</name>
    <dbReference type="NCBI Taxonomy" id="2699738"/>
    <lineage>
        <taxon>Viruses</taxon>
        <taxon>Duplodnaviria</taxon>
        <taxon>Heunggongvirae</taxon>
        <taxon>Uroviricota</taxon>
        <taxon>Caudoviricetes</taxon>
        <taxon>Grimontviridae</taxon>
        <taxon>Privateervirus</taxon>
        <taxon>Privateervirus pv009</taxon>
    </lineage>
</organism>
<protein>
    <submittedName>
        <fullName evidence="1">Uncharacterized protein</fullName>
    </submittedName>
</protein>
<accession>A0A679FBY7</accession>
<evidence type="ECO:0000313" key="2">
    <source>
        <dbReference type="Proteomes" id="UP000479051"/>
    </source>
</evidence>
<dbReference type="RefSeq" id="YP_009833491.1">
    <property type="nucleotide sequence ID" value="NC_048664.1"/>
</dbReference>
<dbReference type="Proteomes" id="UP000479051">
    <property type="component" value="Segment"/>
</dbReference>
<proteinExistence type="predicted"/>